<evidence type="ECO:0000256" key="1">
    <source>
        <dbReference type="SAM" id="MobiDB-lite"/>
    </source>
</evidence>
<keyword evidence="3" id="KW-1185">Reference proteome</keyword>
<reference evidence="2 3" key="1">
    <citation type="submission" date="2018-03" db="EMBL/GenBank/DDBJ databases">
        <title>Candida pseudohaemulonii genome assembly and annotation.</title>
        <authorList>
            <person name="Munoz J.F."/>
            <person name="Gade L.G."/>
            <person name="Chow N.A."/>
            <person name="Litvintseva A.P."/>
            <person name="Loparev V.N."/>
            <person name="Cuomo C.A."/>
        </authorList>
    </citation>
    <scope>NUCLEOTIDE SEQUENCE [LARGE SCALE GENOMIC DNA]</scope>
    <source>
        <strain evidence="2 3">B12108</strain>
    </source>
</reference>
<dbReference type="Proteomes" id="UP000241107">
    <property type="component" value="Unassembled WGS sequence"/>
</dbReference>
<comment type="caution">
    <text evidence="2">The sequence shown here is derived from an EMBL/GenBank/DDBJ whole genome shotgun (WGS) entry which is preliminary data.</text>
</comment>
<dbReference type="GeneID" id="36566630"/>
<sequence length="417" mass="47230">MPLSKGFDVQEDTRTTTLRDTKNNGVLDVSKFKLEGAFFTRLLPKHMYNFRLPNIGPTFHSENCSRTYALEVKMVFECDSNKSCRSEYSTLIDIDVAIDDVNSDLFPPQQAEKGQEFLSFQTAKLSPSILSDVESLMARWLLQVSHESIGHHASATAIGDSVLVTTTVFIPDDYIEEKTFSGWRPGTKNNDPPELLLIPSKEGWKMEGEGTCEKAFFPSEFLAVFDYPLFLVEDVTYDPTFNLERRLIPGRLACPAMYLSEVISIRLWKDTVLHENVEIVHVNVELQTQEVHRTAEGKQVMKTHKRYIQKMKSGLRLHMKRKGGKRQLTIPDDLLDCLIPIVPPSLLSNTMSRAYFVCVEVKVKSLEQNTCHELSTRFDLPIGKPRDLLSKGQPPPYQAIESETEGGTSFESAEESL</sequence>
<feature type="region of interest" description="Disordered" evidence="1">
    <location>
        <begin position="383"/>
        <end position="417"/>
    </location>
</feature>
<proteinExistence type="predicted"/>
<organism evidence="2 3">
    <name type="scientific">Candidozyma pseudohaemuli</name>
    <dbReference type="NCBI Taxonomy" id="418784"/>
    <lineage>
        <taxon>Eukaryota</taxon>
        <taxon>Fungi</taxon>
        <taxon>Dikarya</taxon>
        <taxon>Ascomycota</taxon>
        <taxon>Saccharomycotina</taxon>
        <taxon>Pichiomycetes</taxon>
        <taxon>Metschnikowiaceae</taxon>
        <taxon>Candidozyma</taxon>
    </lineage>
</organism>
<gene>
    <name evidence="2" type="ORF">C7M61_003241</name>
</gene>
<accession>A0A2P7YNJ0</accession>
<name>A0A2P7YNJ0_9ASCO</name>
<evidence type="ECO:0000313" key="3">
    <source>
        <dbReference type="Proteomes" id="UP000241107"/>
    </source>
</evidence>
<dbReference type="VEuPathDB" id="FungiDB:C7M61_003241"/>
<dbReference type="EMBL" id="PYFQ01000008">
    <property type="protein sequence ID" value="PSK37537.1"/>
    <property type="molecule type" value="Genomic_DNA"/>
</dbReference>
<protein>
    <submittedName>
        <fullName evidence="2">Uncharacterized protein</fullName>
    </submittedName>
</protein>
<dbReference type="RefSeq" id="XP_024713072.1">
    <property type="nucleotide sequence ID" value="XM_024858585.1"/>
</dbReference>
<evidence type="ECO:0000313" key="2">
    <source>
        <dbReference type="EMBL" id="PSK37537.1"/>
    </source>
</evidence>
<dbReference type="AlphaFoldDB" id="A0A2P7YNJ0"/>